<gene>
    <name evidence="2" type="ORF">FNH05_20195</name>
</gene>
<accession>A0A558CB98</accession>
<protein>
    <recommendedName>
        <fullName evidence="4">Cytochrome C biogenesis protein transmembrane domain-containing protein</fullName>
    </recommendedName>
</protein>
<evidence type="ECO:0000313" key="3">
    <source>
        <dbReference type="Proteomes" id="UP000320011"/>
    </source>
</evidence>
<feature type="transmembrane region" description="Helical" evidence="1">
    <location>
        <begin position="246"/>
        <end position="265"/>
    </location>
</feature>
<feature type="transmembrane region" description="Helical" evidence="1">
    <location>
        <begin position="39"/>
        <end position="72"/>
    </location>
</feature>
<comment type="caution">
    <text evidence="2">The sequence shown here is derived from an EMBL/GenBank/DDBJ whole genome shotgun (WGS) entry which is preliminary data.</text>
</comment>
<proteinExistence type="predicted"/>
<reference evidence="2 3" key="2">
    <citation type="submission" date="2019-08" db="EMBL/GenBank/DDBJ databases">
        <title>Amycolatopsis acidicola sp. nov., isolated from peat swamp forest soil.</title>
        <authorList>
            <person name="Srisuk N."/>
        </authorList>
    </citation>
    <scope>NUCLEOTIDE SEQUENCE [LARGE SCALE GENOMIC DNA]</scope>
    <source>
        <strain evidence="2 3">TBRC 6029</strain>
    </source>
</reference>
<evidence type="ECO:0000256" key="1">
    <source>
        <dbReference type="SAM" id="Phobius"/>
    </source>
</evidence>
<keyword evidence="3" id="KW-1185">Reference proteome</keyword>
<feature type="transmembrane region" description="Helical" evidence="1">
    <location>
        <begin position="93"/>
        <end position="113"/>
    </location>
</feature>
<keyword evidence="1" id="KW-1133">Transmembrane helix</keyword>
<reference evidence="2 3" key="1">
    <citation type="submission" date="2019-07" db="EMBL/GenBank/DDBJ databases">
        <authorList>
            <person name="Duangmal K."/>
            <person name="Teo W.F.A."/>
        </authorList>
    </citation>
    <scope>NUCLEOTIDE SEQUENCE [LARGE SCALE GENOMIC DNA]</scope>
    <source>
        <strain evidence="2 3">TBRC 6029</strain>
    </source>
</reference>
<feature type="transmembrane region" description="Helical" evidence="1">
    <location>
        <begin position="167"/>
        <end position="183"/>
    </location>
</feature>
<dbReference type="OrthoDB" id="2604909at2"/>
<evidence type="ECO:0000313" key="2">
    <source>
        <dbReference type="EMBL" id="TVT45977.1"/>
    </source>
</evidence>
<organism evidence="2 3">
    <name type="scientific">Amycolatopsis rhizosphaerae</name>
    <dbReference type="NCBI Taxonomy" id="2053003"/>
    <lineage>
        <taxon>Bacteria</taxon>
        <taxon>Bacillati</taxon>
        <taxon>Actinomycetota</taxon>
        <taxon>Actinomycetes</taxon>
        <taxon>Pseudonocardiales</taxon>
        <taxon>Pseudonocardiaceae</taxon>
        <taxon>Amycolatopsis</taxon>
    </lineage>
</organism>
<dbReference type="EMBL" id="VJWX01000205">
    <property type="protein sequence ID" value="TVT45977.1"/>
    <property type="molecule type" value="Genomic_DNA"/>
</dbReference>
<name>A0A558CB98_9PSEU</name>
<feature type="transmembrane region" description="Helical" evidence="1">
    <location>
        <begin position="203"/>
        <end position="226"/>
    </location>
</feature>
<evidence type="ECO:0008006" key="4">
    <source>
        <dbReference type="Google" id="ProtNLM"/>
    </source>
</evidence>
<keyword evidence="1" id="KW-0812">Transmembrane</keyword>
<feature type="transmembrane region" description="Helical" evidence="1">
    <location>
        <begin position="133"/>
        <end position="155"/>
    </location>
</feature>
<dbReference type="AlphaFoldDB" id="A0A558CB98"/>
<sequence length="285" mass="29648">MFAALGGFLLTAVWSAPFADHVIGESVANGLLDHDAKETPIAGITAGVAFAFVTGLAGTFTACNIAVFSAMAPLAGGAGRRHRLGAVLRQLPWLGLGMAATSGAYGVIVGLVGTGMPQFDEASPAPGTLGGRLAQSAMVFGAIGLVMVYLGLAAVGIVRDLFDRRPYARLVFLGALVGAFLVGRPFPLFRALFRGVAESRDPLYGAAVFVLQSLGNVVVMAVLLLLTGILAGDRVGHWLTARPSRLATLTGAGLVTAGVFMVLYWDVRLLAMRGIIPWYPLAPWV</sequence>
<dbReference type="Proteomes" id="UP000320011">
    <property type="component" value="Unassembled WGS sequence"/>
</dbReference>
<keyword evidence="1" id="KW-0472">Membrane</keyword>